<evidence type="ECO:0000256" key="3">
    <source>
        <dbReference type="ARBA" id="ARBA00022989"/>
    </source>
</evidence>
<proteinExistence type="predicted"/>
<dbReference type="GO" id="GO:0005886">
    <property type="term" value="C:plasma membrane"/>
    <property type="evidence" value="ECO:0007669"/>
    <property type="project" value="TreeGrafter"/>
</dbReference>
<reference evidence="7 8" key="1">
    <citation type="submission" date="2024-01" db="EMBL/GenBank/DDBJ databases">
        <title>The genomes of 5 underutilized Papilionoideae crops provide insights into root nodulation and disease resistance.</title>
        <authorList>
            <person name="Yuan L."/>
        </authorList>
    </citation>
    <scope>NUCLEOTIDE SEQUENCE [LARGE SCALE GENOMIC DNA]</scope>
    <source>
        <strain evidence="7">LY-2023</strain>
        <tissue evidence="7">Leaf</tissue>
    </source>
</reference>
<feature type="transmembrane region" description="Helical" evidence="5">
    <location>
        <begin position="6"/>
        <end position="33"/>
    </location>
</feature>
<keyword evidence="3 5" id="KW-1133">Transmembrane helix</keyword>
<comment type="caution">
    <text evidence="7">The sequence shown here is derived from an EMBL/GenBank/DDBJ whole genome shotgun (WGS) entry which is preliminary data.</text>
</comment>
<keyword evidence="4 5" id="KW-0472">Membrane</keyword>
<dbReference type="Proteomes" id="UP001359559">
    <property type="component" value="Unassembled WGS sequence"/>
</dbReference>
<dbReference type="InterPro" id="IPR044839">
    <property type="entry name" value="NDR1-like"/>
</dbReference>
<dbReference type="AlphaFoldDB" id="A0AAN9JMP2"/>
<evidence type="ECO:0000313" key="7">
    <source>
        <dbReference type="EMBL" id="KAK7302035.1"/>
    </source>
</evidence>
<organism evidence="7 8">
    <name type="scientific">Clitoria ternatea</name>
    <name type="common">Butterfly pea</name>
    <dbReference type="NCBI Taxonomy" id="43366"/>
    <lineage>
        <taxon>Eukaryota</taxon>
        <taxon>Viridiplantae</taxon>
        <taxon>Streptophyta</taxon>
        <taxon>Embryophyta</taxon>
        <taxon>Tracheophyta</taxon>
        <taxon>Spermatophyta</taxon>
        <taxon>Magnoliopsida</taxon>
        <taxon>eudicotyledons</taxon>
        <taxon>Gunneridae</taxon>
        <taxon>Pentapetalae</taxon>
        <taxon>rosids</taxon>
        <taxon>fabids</taxon>
        <taxon>Fabales</taxon>
        <taxon>Fabaceae</taxon>
        <taxon>Papilionoideae</taxon>
        <taxon>50 kb inversion clade</taxon>
        <taxon>NPAAA clade</taxon>
        <taxon>indigoferoid/millettioid clade</taxon>
        <taxon>Phaseoleae</taxon>
        <taxon>Clitoria</taxon>
    </lineage>
</organism>
<protein>
    <recommendedName>
        <fullName evidence="6">Late embryogenesis abundant protein LEA-2 subgroup domain-containing protein</fullName>
    </recommendedName>
</protein>
<feature type="transmembrane region" description="Helical" evidence="5">
    <location>
        <begin position="94"/>
        <end position="118"/>
    </location>
</feature>
<dbReference type="InterPro" id="IPR004864">
    <property type="entry name" value="LEA_2"/>
</dbReference>
<gene>
    <name evidence="7" type="ORF">RJT34_12914</name>
</gene>
<dbReference type="PANTHER" id="PTHR31234:SF32">
    <property type="entry name" value="LATE EMBRYOGENESIS ABUNDANT (LEA) HYDROXYPROLINE-RICH GLYCOPROTEIN FAMILY"/>
    <property type="match status" value="1"/>
</dbReference>
<feature type="domain" description="Late embryogenesis abundant protein LEA-2 subgroup" evidence="6">
    <location>
        <begin position="154"/>
        <end position="229"/>
    </location>
</feature>
<dbReference type="EMBL" id="JAYKXN010000003">
    <property type="protein sequence ID" value="KAK7302035.1"/>
    <property type="molecule type" value="Genomic_DNA"/>
</dbReference>
<accession>A0AAN9JMP2</accession>
<dbReference type="PANTHER" id="PTHR31234">
    <property type="entry name" value="LATE EMBRYOGENESIS ABUNDANT (LEA) HYDROXYPROLINE-RICH GLYCOPROTEIN FAMILY"/>
    <property type="match status" value="1"/>
</dbReference>
<keyword evidence="8" id="KW-1185">Reference proteome</keyword>
<name>A0AAN9JMP2_CLITE</name>
<evidence type="ECO:0000256" key="4">
    <source>
        <dbReference type="ARBA" id="ARBA00023136"/>
    </source>
</evidence>
<keyword evidence="2 5" id="KW-0812">Transmembrane</keyword>
<dbReference type="Pfam" id="PF03168">
    <property type="entry name" value="LEA_2"/>
    <property type="match status" value="1"/>
</dbReference>
<evidence type="ECO:0000256" key="2">
    <source>
        <dbReference type="ARBA" id="ARBA00022692"/>
    </source>
</evidence>
<evidence type="ECO:0000313" key="8">
    <source>
        <dbReference type="Proteomes" id="UP001359559"/>
    </source>
</evidence>
<evidence type="ECO:0000256" key="1">
    <source>
        <dbReference type="ARBA" id="ARBA00004167"/>
    </source>
</evidence>
<evidence type="ECO:0000256" key="5">
    <source>
        <dbReference type="SAM" id="Phobius"/>
    </source>
</evidence>
<dbReference type="GO" id="GO:0098542">
    <property type="term" value="P:defense response to other organism"/>
    <property type="evidence" value="ECO:0007669"/>
    <property type="project" value="InterPro"/>
</dbReference>
<evidence type="ECO:0000259" key="6">
    <source>
        <dbReference type="Pfam" id="PF03168"/>
    </source>
</evidence>
<comment type="subcellular location">
    <subcellularLocation>
        <location evidence="1">Membrane</location>
        <topology evidence="1">Single-pass membrane protein</topology>
    </subcellularLocation>
</comment>
<sequence length="277" mass="31234">MIQLTIFIQAHLSLITLVFLFQYHLALCIASPYHVMAGWSKLKAIKLVLVRNLSTGSRGKPDRLFEMPSYRRSDRGDLDSSPDHLEKGHRYRCCVWSCLVMFIIIVAILLIGISYLAFLKGGMPKVNVRSFNIMLNVNNETQKMDSVIHLGLMVSNNNEKLKLLYGPLKVEVSSEDVALGKTTVEGFSQMPKNVTTLQMTMTLENADVNKYAASDLKSDINAHEMEFDVYASSHIGFQVGSLQMDNVPFLIACHQIKKMDVDFGRRPECNVKMLAVR</sequence>